<reference evidence="3 4" key="1">
    <citation type="submission" date="2019-09" db="EMBL/GenBank/DDBJ databases">
        <title>Characterization of the phylogenetic diversity of two novel species belonging to the genus Bifidobacterium: Bifidobacterium cebidarum sp. nov. and Bifidobacterium leontopitheci sp. nov.</title>
        <authorList>
            <person name="Lugli G.A."/>
            <person name="Duranti S."/>
            <person name="Milani C."/>
            <person name="Turroni F."/>
            <person name="Ventura M."/>
        </authorList>
    </citation>
    <scope>NUCLEOTIDE SEQUENCE [LARGE SCALE GENOMIC DNA]</scope>
    <source>
        <strain evidence="3 4">LMG 31469</strain>
    </source>
</reference>
<dbReference type="AlphaFoldDB" id="A0A6I1GQP3"/>
<organism evidence="3 4">
    <name type="scientific">Bifidobacterium cebidarum</name>
    <dbReference type="NCBI Taxonomy" id="2650773"/>
    <lineage>
        <taxon>Bacteria</taxon>
        <taxon>Bacillati</taxon>
        <taxon>Actinomycetota</taxon>
        <taxon>Actinomycetes</taxon>
        <taxon>Bifidobacteriales</taxon>
        <taxon>Bifidobacteriaceae</taxon>
        <taxon>Bifidobacterium</taxon>
    </lineage>
</organism>
<dbReference type="RefSeq" id="WP_152209230.1">
    <property type="nucleotide sequence ID" value="NZ_WBVS01000002.1"/>
</dbReference>
<feature type="chain" id="PRO_5026011779" description="Adhesin" evidence="2">
    <location>
        <begin position="38"/>
        <end position="292"/>
    </location>
</feature>
<protein>
    <recommendedName>
        <fullName evidence="5">Adhesin</fullName>
    </recommendedName>
</protein>
<evidence type="ECO:0000256" key="1">
    <source>
        <dbReference type="SAM" id="MobiDB-lite"/>
    </source>
</evidence>
<proteinExistence type="predicted"/>
<evidence type="ECO:0000313" key="4">
    <source>
        <dbReference type="Proteomes" id="UP000468413"/>
    </source>
</evidence>
<evidence type="ECO:0008006" key="5">
    <source>
        <dbReference type="Google" id="ProtNLM"/>
    </source>
</evidence>
<keyword evidence="2" id="KW-0732">Signal</keyword>
<feature type="compositionally biased region" description="Low complexity" evidence="1">
    <location>
        <begin position="86"/>
        <end position="97"/>
    </location>
</feature>
<feature type="signal peptide" evidence="2">
    <location>
        <begin position="1"/>
        <end position="37"/>
    </location>
</feature>
<keyword evidence="4" id="KW-1185">Reference proteome</keyword>
<evidence type="ECO:0000313" key="3">
    <source>
        <dbReference type="EMBL" id="KAB7788871.1"/>
    </source>
</evidence>
<accession>A0A6I1GQP3</accession>
<feature type="compositionally biased region" description="Polar residues" evidence="1">
    <location>
        <begin position="45"/>
        <end position="83"/>
    </location>
</feature>
<dbReference type="Proteomes" id="UP000468413">
    <property type="component" value="Unassembled WGS sequence"/>
</dbReference>
<name>A0A6I1GQP3_9BIFI</name>
<feature type="region of interest" description="Disordered" evidence="1">
    <location>
        <begin position="45"/>
        <end position="97"/>
    </location>
</feature>
<comment type="caution">
    <text evidence="3">The sequence shown here is derived from an EMBL/GenBank/DDBJ whole genome shotgun (WGS) entry which is preliminary data.</text>
</comment>
<evidence type="ECO:0000256" key="2">
    <source>
        <dbReference type="SAM" id="SignalP"/>
    </source>
</evidence>
<dbReference type="EMBL" id="WBVS01000002">
    <property type="protein sequence ID" value="KAB7788871.1"/>
    <property type="molecule type" value="Genomic_DNA"/>
</dbReference>
<sequence>MFNDKRIGERVKTMVWAICAIVLATAMLFVCSTPAMAENTAQGITETGDDSSAAQTQSVQGAQLQSDQTQSGNTEQLDQSNKSDASKPADAATPAADPDCANVADWAALKSCVENATDGDVIVIGKTISVPSNDGPIAVSKKVILTARNNVDPAMTNDAAASVGDAFFVIDNGGDLVIGKDAADAAFSYNNGTRWFAYLNKGGVLTVNNGTFSGIDTQNNTGRTQGTLAYNNGGSVIINNGTFSYNAAERGGVIYIAQGNATVNDGTFEHNGTTQSAGVIMQADAAGTVTIH</sequence>
<gene>
    <name evidence="3" type="ORF">F7D08_0605</name>
</gene>